<gene>
    <name evidence="6" type="ORF">ABEU19_000487</name>
</gene>
<feature type="domain" description="Resuscitation-promoting factor Rpf1 C-terminal" evidence="5">
    <location>
        <begin position="119"/>
        <end position="199"/>
    </location>
</feature>
<protein>
    <submittedName>
        <fullName evidence="6">Resuscitation-promoting factor Rpf1 domain-containing protein</fullName>
    </submittedName>
</protein>
<dbReference type="SUPFAM" id="SSF53955">
    <property type="entry name" value="Lysozyme-like"/>
    <property type="match status" value="1"/>
</dbReference>
<feature type="region of interest" description="Disordered" evidence="3">
    <location>
        <begin position="119"/>
        <end position="148"/>
    </location>
</feature>
<organism evidence="6 7">
    <name type="scientific">Prescottella soli</name>
    <dbReference type="NCBI Taxonomy" id="1543852"/>
    <lineage>
        <taxon>Bacteria</taxon>
        <taxon>Bacillati</taxon>
        <taxon>Actinomycetota</taxon>
        <taxon>Actinomycetes</taxon>
        <taxon>Mycobacteriales</taxon>
        <taxon>Nocardiaceae</taxon>
        <taxon>Prescottella</taxon>
    </lineage>
</organism>
<evidence type="ECO:0000256" key="1">
    <source>
        <dbReference type="ARBA" id="ARBA00010830"/>
    </source>
</evidence>
<comment type="similarity">
    <text evidence="1">Belongs to the transglycosylase family. Rpf subfamily.</text>
</comment>
<evidence type="ECO:0000313" key="6">
    <source>
        <dbReference type="EMBL" id="MFM1727038.1"/>
    </source>
</evidence>
<evidence type="ECO:0000256" key="3">
    <source>
        <dbReference type="SAM" id="MobiDB-lite"/>
    </source>
</evidence>
<comment type="caution">
    <text evidence="6">The sequence shown here is derived from an EMBL/GenBank/DDBJ whole genome shotgun (WGS) entry which is preliminary data.</text>
</comment>
<feature type="compositionally biased region" description="Low complexity" evidence="3">
    <location>
        <begin position="121"/>
        <end position="148"/>
    </location>
</feature>
<dbReference type="EMBL" id="JBDLNU010000001">
    <property type="protein sequence ID" value="MFM1727038.1"/>
    <property type="molecule type" value="Genomic_DNA"/>
</dbReference>
<dbReference type="CDD" id="cd13925">
    <property type="entry name" value="RPF"/>
    <property type="match status" value="1"/>
</dbReference>
<keyword evidence="7" id="KW-1185">Reference proteome</keyword>
<reference evidence="6 7" key="1">
    <citation type="submission" date="2023-11" db="EMBL/GenBank/DDBJ databases">
        <authorList>
            <person name="Val-Calvo J."/>
            <person name="Scortti M."/>
            <person name="Vazquez-Boland J."/>
        </authorList>
    </citation>
    <scope>NUCLEOTIDE SEQUENCE [LARGE SCALE GENOMIC DNA]</scope>
    <source>
        <strain evidence="6 7">DSM 46662</strain>
    </source>
</reference>
<dbReference type="Pfam" id="PF11574">
    <property type="entry name" value="Rpf1_C"/>
    <property type="match status" value="1"/>
</dbReference>
<dbReference type="Proteomes" id="UP001629744">
    <property type="component" value="Unassembled WGS sequence"/>
</dbReference>
<evidence type="ECO:0000259" key="5">
    <source>
        <dbReference type="Pfam" id="PF11574"/>
    </source>
</evidence>
<evidence type="ECO:0000259" key="4">
    <source>
        <dbReference type="Pfam" id="PF06737"/>
    </source>
</evidence>
<evidence type="ECO:0000256" key="2">
    <source>
        <dbReference type="ARBA" id="ARBA00022801"/>
    </source>
</evidence>
<feature type="domain" description="Resuscitation-promoting factor core lysozyme-like" evidence="4">
    <location>
        <begin position="38"/>
        <end position="114"/>
    </location>
</feature>
<dbReference type="InterPro" id="IPR023346">
    <property type="entry name" value="Lysozyme-like_dom_sf"/>
</dbReference>
<evidence type="ECO:0000313" key="7">
    <source>
        <dbReference type="Proteomes" id="UP001629744"/>
    </source>
</evidence>
<proteinExistence type="inferred from homology"/>
<dbReference type="InterPro" id="IPR021630">
    <property type="entry name" value="Rpf1_C"/>
</dbReference>
<dbReference type="Pfam" id="PF06737">
    <property type="entry name" value="Transglycosylas"/>
    <property type="match status" value="1"/>
</dbReference>
<dbReference type="Gene3D" id="1.10.530.10">
    <property type="match status" value="1"/>
</dbReference>
<accession>A0ABW9FPA7</accession>
<sequence>MSGRHRKPTTTGRTVAKVAVTGAIMGVSGVAFAGTAAAAPDSDWDKLAQCEAGGNWGINTGNGYHGGLQFSASTWNGFGGGEYAPTANQATREQQIVVAERVLAAQGWGAWPSCSSQLGLSSAPSQRTAPAATPAPAPVVQAPAATPSGPALPPEVQAVVGGVDALLAQAKASGVVIDQGVLDAFHAAKSYDFTKLNLQDIAAPVFPGAGSLAQS</sequence>
<dbReference type="InterPro" id="IPR010618">
    <property type="entry name" value="RPF"/>
</dbReference>
<keyword evidence="2" id="KW-0378">Hydrolase</keyword>
<dbReference type="RefSeq" id="WP_348608858.1">
    <property type="nucleotide sequence ID" value="NZ_CP157276.1"/>
</dbReference>
<name>A0ABW9FPA7_9NOCA</name>